<accession>A0A318GVK8</accession>
<dbReference type="AlphaFoldDB" id="A0A318GVK8"/>
<dbReference type="EMBL" id="QJJS01000021">
    <property type="protein sequence ID" value="PXW93257.1"/>
    <property type="molecule type" value="Genomic_DNA"/>
</dbReference>
<proteinExistence type="predicted"/>
<name>A0A318GVK8_9BURK</name>
<evidence type="ECO:0000313" key="2">
    <source>
        <dbReference type="Proteomes" id="UP000247811"/>
    </source>
</evidence>
<evidence type="ECO:0000313" key="1">
    <source>
        <dbReference type="EMBL" id="PXW93257.1"/>
    </source>
</evidence>
<organism evidence="1 2">
    <name type="scientific">Sphaerotilus hippei</name>
    <dbReference type="NCBI Taxonomy" id="744406"/>
    <lineage>
        <taxon>Bacteria</taxon>
        <taxon>Pseudomonadati</taxon>
        <taxon>Pseudomonadota</taxon>
        <taxon>Betaproteobacteria</taxon>
        <taxon>Burkholderiales</taxon>
        <taxon>Sphaerotilaceae</taxon>
        <taxon>Sphaerotilus</taxon>
    </lineage>
</organism>
<dbReference type="Gene3D" id="1.25.40.10">
    <property type="entry name" value="Tetratricopeptide repeat domain"/>
    <property type="match status" value="1"/>
</dbReference>
<reference evidence="1 2" key="1">
    <citation type="submission" date="2018-05" db="EMBL/GenBank/DDBJ databases">
        <title>Genomic Encyclopedia of Type Strains, Phase IV (KMG-IV): sequencing the most valuable type-strain genomes for metagenomic binning, comparative biology and taxonomic classification.</title>
        <authorList>
            <person name="Goeker M."/>
        </authorList>
    </citation>
    <scope>NUCLEOTIDE SEQUENCE [LARGE SCALE GENOMIC DNA]</scope>
    <source>
        <strain evidence="1 2">DSM 566</strain>
    </source>
</reference>
<dbReference type="Proteomes" id="UP000247811">
    <property type="component" value="Unassembled WGS sequence"/>
</dbReference>
<dbReference type="SUPFAM" id="SSF48452">
    <property type="entry name" value="TPR-like"/>
    <property type="match status" value="1"/>
</dbReference>
<keyword evidence="2" id="KW-1185">Reference proteome</keyword>
<dbReference type="InterPro" id="IPR011990">
    <property type="entry name" value="TPR-like_helical_dom_sf"/>
</dbReference>
<protein>
    <submittedName>
        <fullName evidence="1">Uncharacterized protein</fullName>
    </submittedName>
</protein>
<sequence>MGMANAQASGSQADRLVRRGQGPSRLACAAALVVAALGTVAAGAMVREAGRVFSASWSTAELRNDLNDWSTGRAPWTPEQWQQAEGTLKAALELTPDDVVLIDQLAQLHALRGQSVWTGGQPGSPEIGWYTQALTLQQRSVALRPGNAQAWASLAVMQSAAGQPAATVFASWRRANELGPKEEDVQPTLAALVLRHWQETPEDVMAWMLRREPGIIDRLRREGLALQKQAAEAEAAAAAEVAASAAAAERRAALEVARQKARQAGY</sequence>
<comment type="caution">
    <text evidence="1">The sequence shown here is derived from an EMBL/GenBank/DDBJ whole genome shotgun (WGS) entry which is preliminary data.</text>
</comment>
<gene>
    <name evidence="1" type="ORF">C7444_12121</name>
</gene>